<feature type="compositionally biased region" description="Pro residues" evidence="1">
    <location>
        <begin position="936"/>
        <end position="946"/>
    </location>
</feature>
<evidence type="ECO:0000259" key="2">
    <source>
        <dbReference type="PROSITE" id="PS50011"/>
    </source>
</evidence>
<name>A0AAV6JEM9_9ERIC</name>
<dbReference type="Pfam" id="PF06760">
    <property type="entry name" value="DUF1221"/>
    <property type="match status" value="1"/>
</dbReference>
<accession>A0AAV6JEM9</accession>
<dbReference type="Gene3D" id="1.10.510.10">
    <property type="entry name" value="Transferase(Phosphotransferase) domain 1"/>
    <property type="match status" value="1"/>
</dbReference>
<evidence type="ECO:0000256" key="1">
    <source>
        <dbReference type="SAM" id="MobiDB-lite"/>
    </source>
</evidence>
<sequence>MEQFRQVGEVLGGIKALMVLKHDISINQRQCRLLLHILDLAFKTISDEITQNLRLDDKNTKWKALEHPLRELHRIFKEGELYVKHCLDIKDWWGKAMNLHQNEDCVEFHIHNLLSCFTIVIEAIETAGEISGPDQDDMQKRRLMLMRKYDGEWNDPKIFQWKFGKQYLIPRETCNHLSSAWREDRWFLLEMMKEKRSSQSLTMTKHEQRLADLLIKKLNGLEPLEGKLLPAWILVGAKDYNVKRRLGSGGSYYKEIHWLGESFAMRNFFVEINEQIEKEISLVQSLSHPNIMQHLCGFYEEERKELFLVMELMNKSLASHIKENCGQRKRIPFTLPVAVDIMLQIARGMEYLHFQKIFHGNLNPSNILLKVRTSSPEGYFCAKVRGFGLTSVKSYTSRTQSNQNGDDQIIWYAPEVLAEQERQGGGKLSSKYTEKSDVYSFGMLCFEILTGKIPFEEGHLQEDKMGRNIRAGERPLFPYTTPKFLVNLTRKCWQTEPTQRPCFSAICRILRYIKKCLVINPDHSQPESPPPLVDYCEIESAYSKLFPSDGSPCLVSQIPFQMFSYRVVEKERISGGFKDKIWDLGIEGPSLWGNEDPFLVPMDKRSVCSEVQERKPFLRVGGDQRSVCSETPWWRVPSKTANDQRSVSSGFLWSKRDQRSVGSLTPDRKFFAAAVAADQRSIGSQTPERKDPTHEVTTSESSGSTEREILSKTADDDVSGHLENGERKNSPQIATDEKPLASDNPEKKPDSTAVAIQKSVGSKVAVTHTSFPSKAVDQSCHETRGKTLSRTVSGSVGYRTPERKVLPPIVSDSEFSSVHSESPEKRRSTKKSSDLRPVCAEIPESKSLAKKSGIVAKGSKGPVAREVQSPGSSPLRTRKEYSTRPLASPGSSPLRTPKEYSTRPSAKVQLPGSSPIRTPKGQSTRSSPIRTAKGHPPQPSTGPPTQNPCARCSRLNRECRASSLMNPTRHPRTHASDSEVA</sequence>
<dbReference type="InterPro" id="IPR010632">
    <property type="entry name" value="DUF1221"/>
</dbReference>
<dbReference type="InterPro" id="IPR000719">
    <property type="entry name" value="Prot_kinase_dom"/>
</dbReference>
<dbReference type="InterPro" id="IPR051681">
    <property type="entry name" value="Ser/Thr_Kinases-Pseudokinases"/>
</dbReference>
<feature type="compositionally biased region" description="Basic and acidic residues" evidence="1">
    <location>
        <begin position="821"/>
        <end position="834"/>
    </location>
</feature>
<evidence type="ECO:0000313" key="4">
    <source>
        <dbReference type="Proteomes" id="UP000823749"/>
    </source>
</evidence>
<dbReference type="GO" id="GO:0004674">
    <property type="term" value="F:protein serine/threonine kinase activity"/>
    <property type="evidence" value="ECO:0007669"/>
    <property type="project" value="TreeGrafter"/>
</dbReference>
<feature type="region of interest" description="Disordered" evidence="1">
    <location>
        <begin position="676"/>
        <end position="756"/>
    </location>
</feature>
<dbReference type="FunFam" id="1.10.510.10:FF:000778">
    <property type="entry name" value="Kinase family protein"/>
    <property type="match status" value="1"/>
</dbReference>
<feature type="domain" description="Protein kinase" evidence="2">
    <location>
        <begin position="240"/>
        <end position="513"/>
    </location>
</feature>
<feature type="compositionally biased region" description="Low complexity" evidence="1">
    <location>
        <begin position="695"/>
        <end position="704"/>
    </location>
</feature>
<dbReference type="PANTHER" id="PTHR44329">
    <property type="entry name" value="SERINE/THREONINE-PROTEIN KINASE TNNI3K-RELATED"/>
    <property type="match status" value="1"/>
</dbReference>
<dbReference type="InterPro" id="IPR011009">
    <property type="entry name" value="Kinase-like_dom_sf"/>
</dbReference>
<proteinExistence type="predicted"/>
<dbReference type="EMBL" id="JACTNZ010000007">
    <property type="protein sequence ID" value="KAG5539577.1"/>
    <property type="molecule type" value="Genomic_DNA"/>
</dbReference>
<organism evidence="3 4">
    <name type="scientific">Rhododendron griersonianum</name>
    <dbReference type="NCBI Taxonomy" id="479676"/>
    <lineage>
        <taxon>Eukaryota</taxon>
        <taxon>Viridiplantae</taxon>
        <taxon>Streptophyta</taxon>
        <taxon>Embryophyta</taxon>
        <taxon>Tracheophyta</taxon>
        <taxon>Spermatophyta</taxon>
        <taxon>Magnoliopsida</taxon>
        <taxon>eudicotyledons</taxon>
        <taxon>Gunneridae</taxon>
        <taxon>Pentapetalae</taxon>
        <taxon>asterids</taxon>
        <taxon>Ericales</taxon>
        <taxon>Ericaceae</taxon>
        <taxon>Ericoideae</taxon>
        <taxon>Rhodoreae</taxon>
        <taxon>Rhododendron</taxon>
    </lineage>
</organism>
<dbReference type="AlphaFoldDB" id="A0AAV6JEM9"/>
<feature type="region of interest" description="Disordered" evidence="1">
    <location>
        <begin position="769"/>
        <end position="981"/>
    </location>
</feature>
<dbReference type="Proteomes" id="UP000823749">
    <property type="component" value="Chromosome 7"/>
</dbReference>
<gene>
    <name evidence="3" type="ORF">RHGRI_019943</name>
</gene>
<reference evidence="3" key="1">
    <citation type="submission" date="2020-08" db="EMBL/GenBank/DDBJ databases">
        <title>Plant Genome Project.</title>
        <authorList>
            <person name="Zhang R.-G."/>
        </authorList>
    </citation>
    <scope>NUCLEOTIDE SEQUENCE</scope>
    <source>
        <strain evidence="3">WSP0</strain>
        <tissue evidence="3">Leaf</tissue>
    </source>
</reference>
<evidence type="ECO:0000313" key="3">
    <source>
        <dbReference type="EMBL" id="KAG5539577.1"/>
    </source>
</evidence>
<feature type="compositionally biased region" description="Low complexity" evidence="1">
    <location>
        <begin position="811"/>
        <end position="820"/>
    </location>
</feature>
<dbReference type="GO" id="GO:0005524">
    <property type="term" value="F:ATP binding"/>
    <property type="evidence" value="ECO:0007669"/>
    <property type="project" value="InterPro"/>
</dbReference>
<dbReference type="PANTHER" id="PTHR44329:SF260">
    <property type="entry name" value="PROTEIN KINASE DOMAIN-CONTAINING PROTEIN"/>
    <property type="match status" value="1"/>
</dbReference>
<dbReference type="SUPFAM" id="SSF56112">
    <property type="entry name" value="Protein kinase-like (PK-like)"/>
    <property type="match status" value="1"/>
</dbReference>
<feature type="compositionally biased region" description="Polar residues" evidence="1">
    <location>
        <begin position="911"/>
        <end position="929"/>
    </location>
</feature>
<dbReference type="InterPro" id="IPR001245">
    <property type="entry name" value="Ser-Thr/Tyr_kinase_cat_dom"/>
</dbReference>
<protein>
    <recommendedName>
        <fullName evidence="2">Protein kinase domain-containing protein</fullName>
    </recommendedName>
</protein>
<comment type="caution">
    <text evidence="3">The sequence shown here is derived from an EMBL/GenBank/DDBJ whole genome shotgun (WGS) entry which is preliminary data.</text>
</comment>
<dbReference type="Pfam" id="PF07714">
    <property type="entry name" value="PK_Tyr_Ser-Thr"/>
    <property type="match status" value="1"/>
</dbReference>
<keyword evidence="4" id="KW-1185">Reference proteome</keyword>
<feature type="compositionally biased region" description="Basic and acidic residues" evidence="1">
    <location>
        <begin position="705"/>
        <end position="750"/>
    </location>
</feature>
<dbReference type="PROSITE" id="PS50011">
    <property type="entry name" value="PROTEIN_KINASE_DOM"/>
    <property type="match status" value="1"/>
</dbReference>